<dbReference type="GO" id="GO:0005524">
    <property type="term" value="F:ATP binding"/>
    <property type="evidence" value="ECO:0007669"/>
    <property type="project" value="InterPro"/>
</dbReference>
<dbReference type="SMART" id="SM00360">
    <property type="entry name" value="RRM"/>
    <property type="match status" value="1"/>
</dbReference>
<evidence type="ECO:0000259" key="4">
    <source>
        <dbReference type="PROSITE" id="PS50102"/>
    </source>
</evidence>
<reference evidence="5 6" key="1">
    <citation type="journal article" date="2021" name="Sci. Rep.">
        <title>The genome of the diatom Chaetoceros tenuissimus carries an ancient integrated fragment of an extant virus.</title>
        <authorList>
            <person name="Hongo Y."/>
            <person name="Kimura K."/>
            <person name="Takaki Y."/>
            <person name="Yoshida Y."/>
            <person name="Baba S."/>
            <person name="Kobayashi G."/>
            <person name="Nagasaki K."/>
            <person name="Hano T."/>
            <person name="Tomaru Y."/>
        </authorList>
    </citation>
    <scope>NUCLEOTIDE SEQUENCE [LARGE SCALE GENOMIC DNA]</scope>
    <source>
        <strain evidence="5 6">NIES-3715</strain>
    </source>
</reference>
<dbReference type="InterPro" id="IPR035979">
    <property type="entry name" value="RBD_domain_sf"/>
</dbReference>
<evidence type="ECO:0000256" key="1">
    <source>
        <dbReference type="ARBA" id="ARBA00022884"/>
    </source>
</evidence>
<dbReference type="PANTHER" id="PTHR23003">
    <property type="entry name" value="RNA RECOGNITION MOTIF RRM DOMAIN CONTAINING PROTEIN"/>
    <property type="match status" value="1"/>
</dbReference>
<evidence type="ECO:0000313" key="6">
    <source>
        <dbReference type="Proteomes" id="UP001054902"/>
    </source>
</evidence>
<keyword evidence="3" id="KW-0732">Signal</keyword>
<accession>A0AAD3CKN2</accession>
<dbReference type="Gene3D" id="3.30.70.330">
    <property type="match status" value="1"/>
</dbReference>
<dbReference type="SUPFAM" id="SSF54928">
    <property type="entry name" value="RNA-binding domain, RBD"/>
    <property type="match status" value="1"/>
</dbReference>
<dbReference type="Pfam" id="PF00076">
    <property type="entry name" value="RRM_1"/>
    <property type="match status" value="1"/>
</dbReference>
<dbReference type="PANTHER" id="PTHR23003:SF3">
    <property type="entry name" value="FI21236P1-RELATED"/>
    <property type="match status" value="1"/>
</dbReference>
<dbReference type="InterPro" id="IPR050374">
    <property type="entry name" value="RRT5_SRSF_SR"/>
</dbReference>
<dbReference type="GO" id="GO:0003729">
    <property type="term" value="F:mRNA binding"/>
    <property type="evidence" value="ECO:0007669"/>
    <property type="project" value="TreeGrafter"/>
</dbReference>
<dbReference type="PROSITE" id="PS50102">
    <property type="entry name" value="RRM"/>
    <property type="match status" value="1"/>
</dbReference>
<protein>
    <recommendedName>
        <fullName evidence="4">RRM domain-containing protein</fullName>
    </recommendedName>
</protein>
<dbReference type="GO" id="GO:0004812">
    <property type="term" value="F:aminoacyl-tRNA ligase activity"/>
    <property type="evidence" value="ECO:0007669"/>
    <property type="project" value="InterPro"/>
</dbReference>
<dbReference type="GO" id="GO:0005634">
    <property type="term" value="C:nucleus"/>
    <property type="evidence" value="ECO:0007669"/>
    <property type="project" value="TreeGrafter"/>
</dbReference>
<dbReference type="Proteomes" id="UP001054902">
    <property type="component" value="Unassembled WGS sequence"/>
</dbReference>
<feature type="domain" description="RRM" evidence="4">
    <location>
        <begin position="105"/>
        <end position="197"/>
    </location>
</feature>
<gene>
    <name evidence="5" type="ORF">CTEN210_03329</name>
</gene>
<dbReference type="InterPro" id="IPR000504">
    <property type="entry name" value="RRM_dom"/>
</dbReference>
<dbReference type="GO" id="GO:0005737">
    <property type="term" value="C:cytoplasm"/>
    <property type="evidence" value="ECO:0007669"/>
    <property type="project" value="TreeGrafter"/>
</dbReference>
<comment type="caution">
    <text evidence="5">The sequence shown here is derived from an EMBL/GenBank/DDBJ whole genome shotgun (WGS) entry which is preliminary data.</text>
</comment>
<dbReference type="SUPFAM" id="SSF47323">
    <property type="entry name" value="Anticodon-binding domain of a subclass of class I aminoacyl-tRNA synthetases"/>
    <property type="match status" value="1"/>
</dbReference>
<evidence type="ECO:0000313" key="5">
    <source>
        <dbReference type="EMBL" id="GFH46855.1"/>
    </source>
</evidence>
<dbReference type="InterPro" id="IPR009080">
    <property type="entry name" value="tRNAsynth_Ia_anticodon-bd"/>
</dbReference>
<sequence>MFRNPVAIFVVFLSMSFSSKVRPLVSAFVKAPYASRFNHKTLPVASTRLFSSWMDKNDDFKRFDSNEFDSSSSRKTDKQRRRRNIKRKEDFNEKQQTFRENFRNTRVFVTGIPSYASWQDLKDHFKVAGDVVFASVSIDSNGVSKGCGVVQFETTDMASNAIRIMRDHPMDGSVLYVREDYQENRDGKELGAKRGATPPSKWRCGDDTTLSLLSDDDQDQVRALIKARDQARKRRNYDTSDIIREDLKRKFQVHLDDRLKIWWVSNDNSVPQNVADLKGDGRWGKQQPWRHIPTTQENDMCVDPDLVNGLLAQRDIARREKDFATADRLLEQARTAPDGDLNLRIHDESRTWRIWTMDPPPSFHEPTEKPMGPAEQCIAIVEKYDPSKVNEVKTLLAKFPGREYNILKKIKQNYKV</sequence>
<feature type="chain" id="PRO_5042244112" description="RRM domain-containing protein" evidence="3">
    <location>
        <begin position="24"/>
        <end position="416"/>
    </location>
</feature>
<keyword evidence="6" id="KW-1185">Reference proteome</keyword>
<dbReference type="Gene3D" id="1.20.120.1910">
    <property type="entry name" value="Cysteine-tRNA ligase, C-terminal anti-codon recognition domain"/>
    <property type="match status" value="1"/>
</dbReference>
<name>A0AAD3CKN2_9STRA</name>
<keyword evidence="1 2" id="KW-0694">RNA-binding</keyword>
<organism evidence="5 6">
    <name type="scientific">Chaetoceros tenuissimus</name>
    <dbReference type="NCBI Taxonomy" id="426638"/>
    <lineage>
        <taxon>Eukaryota</taxon>
        <taxon>Sar</taxon>
        <taxon>Stramenopiles</taxon>
        <taxon>Ochrophyta</taxon>
        <taxon>Bacillariophyta</taxon>
        <taxon>Coscinodiscophyceae</taxon>
        <taxon>Chaetocerotophycidae</taxon>
        <taxon>Chaetocerotales</taxon>
        <taxon>Chaetocerotaceae</taxon>
        <taxon>Chaetoceros</taxon>
    </lineage>
</organism>
<dbReference type="EMBL" id="BLLK01000022">
    <property type="protein sequence ID" value="GFH46855.1"/>
    <property type="molecule type" value="Genomic_DNA"/>
</dbReference>
<dbReference type="InterPro" id="IPR012677">
    <property type="entry name" value="Nucleotide-bd_a/b_plait_sf"/>
</dbReference>
<dbReference type="AlphaFoldDB" id="A0AAD3CKN2"/>
<evidence type="ECO:0000256" key="3">
    <source>
        <dbReference type="SAM" id="SignalP"/>
    </source>
</evidence>
<dbReference type="GO" id="GO:1990904">
    <property type="term" value="C:ribonucleoprotein complex"/>
    <property type="evidence" value="ECO:0007669"/>
    <property type="project" value="TreeGrafter"/>
</dbReference>
<proteinExistence type="predicted"/>
<evidence type="ECO:0000256" key="2">
    <source>
        <dbReference type="PROSITE-ProRule" id="PRU00176"/>
    </source>
</evidence>
<feature type="signal peptide" evidence="3">
    <location>
        <begin position="1"/>
        <end position="23"/>
    </location>
</feature>
<dbReference type="GO" id="GO:0006418">
    <property type="term" value="P:tRNA aminoacylation for protein translation"/>
    <property type="evidence" value="ECO:0007669"/>
    <property type="project" value="InterPro"/>
</dbReference>